<evidence type="ECO:0000313" key="3">
    <source>
        <dbReference type="Proteomes" id="UP000220133"/>
    </source>
</evidence>
<evidence type="ECO:0000256" key="1">
    <source>
        <dbReference type="SAM" id="SignalP"/>
    </source>
</evidence>
<name>A0A291QSF6_9BACT</name>
<dbReference type="SUPFAM" id="SSF52833">
    <property type="entry name" value="Thioredoxin-like"/>
    <property type="match status" value="1"/>
</dbReference>
<sequence>MWIKSILLGGCLLLSTFAFAQNGAMKGKIDTKTIINDANHAWFYAGVNKYQPNATMVNYIKTNNDKFKILVVTGLEDEKSKALLPAFYKTMIMASYPEENISIYAADNKMQTGDDKVQSYKIKKLPTFILLKGEKEVGRINGDIHQSMEGDLAAMMLKAIKKEKGDE</sequence>
<keyword evidence="1" id="KW-0732">Signal</keyword>
<dbReference type="Gene3D" id="3.40.30.10">
    <property type="entry name" value="Glutaredoxin"/>
    <property type="match status" value="1"/>
</dbReference>
<dbReference type="Proteomes" id="UP000220133">
    <property type="component" value="Chromosome"/>
</dbReference>
<dbReference type="KEGG" id="cbae:COR50_06650"/>
<protein>
    <recommendedName>
        <fullName evidence="4">Thioredoxin domain-containing protein</fullName>
    </recommendedName>
</protein>
<keyword evidence="3" id="KW-1185">Reference proteome</keyword>
<gene>
    <name evidence="2" type="ORF">COR50_06650</name>
</gene>
<proteinExistence type="predicted"/>
<dbReference type="RefSeq" id="WP_098193272.1">
    <property type="nucleotide sequence ID" value="NZ_CP023777.1"/>
</dbReference>
<dbReference type="InterPro" id="IPR036249">
    <property type="entry name" value="Thioredoxin-like_sf"/>
</dbReference>
<evidence type="ECO:0000313" key="2">
    <source>
        <dbReference type="EMBL" id="ATL46886.1"/>
    </source>
</evidence>
<reference evidence="2 3" key="1">
    <citation type="submission" date="2017-10" db="EMBL/GenBank/DDBJ databases">
        <title>Paenichitinophaga pekingensis gen. nov., sp. nov., isolated from activated sludge.</title>
        <authorList>
            <person name="Jin D."/>
            <person name="Kong X."/>
            <person name="Deng Y."/>
            <person name="Bai Z."/>
        </authorList>
    </citation>
    <scope>NUCLEOTIDE SEQUENCE [LARGE SCALE GENOMIC DNA]</scope>
    <source>
        <strain evidence="2 3">13</strain>
    </source>
</reference>
<dbReference type="OrthoDB" id="6398367at2"/>
<evidence type="ECO:0008006" key="4">
    <source>
        <dbReference type="Google" id="ProtNLM"/>
    </source>
</evidence>
<feature type="chain" id="PRO_5012087128" description="Thioredoxin domain-containing protein" evidence="1">
    <location>
        <begin position="21"/>
        <end position="167"/>
    </location>
</feature>
<accession>A0A291QSF6</accession>
<dbReference type="EMBL" id="CP023777">
    <property type="protein sequence ID" value="ATL46886.1"/>
    <property type="molecule type" value="Genomic_DNA"/>
</dbReference>
<dbReference type="AlphaFoldDB" id="A0A291QSF6"/>
<organism evidence="2 3">
    <name type="scientific">Chitinophaga caeni</name>
    <dbReference type="NCBI Taxonomy" id="2029983"/>
    <lineage>
        <taxon>Bacteria</taxon>
        <taxon>Pseudomonadati</taxon>
        <taxon>Bacteroidota</taxon>
        <taxon>Chitinophagia</taxon>
        <taxon>Chitinophagales</taxon>
        <taxon>Chitinophagaceae</taxon>
        <taxon>Chitinophaga</taxon>
    </lineage>
</organism>
<feature type="signal peptide" evidence="1">
    <location>
        <begin position="1"/>
        <end position="20"/>
    </location>
</feature>